<dbReference type="Pfam" id="PF04380">
    <property type="entry name" value="BMFP"/>
    <property type="match status" value="1"/>
</dbReference>
<dbReference type="PANTHER" id="PTHR38040">
    <property type="entry name" value="UBIQUINONE BIOSYNTHESIS ACCESSORY FACTOR UBIK"/>
    <property type="match status" value="1"/>
</dbReference>
<sequence>MENNNFEDWGRKLSALLPESASQIKQDIEKNIKFLIKDAINRMDLVERSELEELQSKQVSKISELQQRIDELEAQIK</sequence>
<organism evidence="1">
    <name type="scientific">marine metagenome</name>
    <dbReference type="NCBI Taxonomy" id="408172"/>
    <lineage>
        <taxon>unclassified sequences</taxon>
        <taxon>metagenomes</taxon>
        <taxon>ecological metagenomes</taxon>
    </lineage>
</organism>
<name>A0A381ZWI3_9ZZZZ</name>
<proteinExistence type="predicted"/>
<dbReference type="AlphaFoldDB" id="A0A381ZWI3"/>
<gene>
    <name evidence="1" type="ORF">METZ01_LOCUS146519</name>
</gene>
<dbReference type="PANTHER" id="PTHR38040:SF1">
    <property type="entry name" value="UBIQUINONE BIOSYNTHESIS ACCESSORY FACTOR UBIK"/>
    <property type="match status" value="1"/>
</dbReference>
<dbReference type="InterPro" id="IPR007475">
    <property type="entry name" value="UbiK"/>
</dbReference>
<accession>A0A381ZWI3</accession>
<evidence type="ECO:0000313" key="1">
    <source>
        <dbReference type="EMBL" id="SVA93665.1"/>
    </source>
</evidence>
<protein>
    <recommendedName>
        <fullName evidence="2">Accessory factor UbiK family protein</fullName>
    </recommendedName>
</protein>
<evidence type="ECO:0008006" key="2">
    <source>
        <dbReference type="Google" id="ProtNLM"/>
    </source>
</evidence>
<reference evidence="1" key="1">
    <citation type="submission" date="2018-05" db="EMBL/GenBank/DDBJ databases">
        <authorList>
            <person name="Lanie J.A."/>
            <person name="Ng W.-L."/>
            <person name="Kazmierczak K.M."/>
            <person name="Andrzejewski T.M."/>
            <person name="Davidsen T.M."/>
            <person name="Wayne K.J."/>
            <person name="Tettelin H."/>
            <person name="Glass J.I."/>
            <person name="Rusch D."/>
            <person name="Podicherti R."/>
            <person name="Tsui H.-C.T."/>
            <person name="Winkler M.E."/>
        </authorList>
    </citation>
    <scope>NUCLEOTIDE SEQUENCE</scope>
</reference>
<dbReference type="EMBL" id="UINC01022959">
    <property type="protein sequence ID" value="SVA93665.1"/>
    <property type="molecule type" value="Genomic_DNA"/>
</dbReference>